<dbReference type="RefSeq" id="WP_039734582.1">
    <property type="nucleotide sequence ID" value="NZ_JUFX02000001.1"/>
</dbReference>
<reference evidence="2 3" key="1">
    <citation type="submission" date="2015-07" db="EMBL/GenBank/DDBJ databases">
        <title>Draft Genome Sequence of Komagataeibacter intermedius Strain AF2, Isolated from Kombucha Tea.</title>
        <authorList>
            <person name="Santos R.A."/>
            <person name="Berretta A.A."/>
            <person name="Barud H.S."/>
            <person name="Ribeiro S.J."/>
            <person name="Gonzalez-Garcia L.N."/>
            <person name="Zucchi T.D."/>
            <person name="Goldman G.H."/>
            <person name="Riano-Pachon D.M."/>
        </authorList>
    </citation>
    <scope>NUCLEOTIDE SEQUENCE [LARGE SCALE GENOMIC DNA]</scope>
    <source>
        <strain evidence="2 3">AF2</strain>
    </source>
</reference>
<gene>
    <name evidence="2" type="ORF">GLUCOINTEAF2_0200012</name>
</gene>
<protein>
    <submittedName>
        <fullName evidence="2">Uncharacterized protein</fullName>
    </submittedName>
</protein>
<feature type="region of interest" description="Disordered" evidence="1">
    <location>
        <begin position="1"/>
        <end position="23"/>
    </location>
</feature>
<evidence type="ECO:0000313" key="2">
    <source>
        <dbReference type="EMBL" id="KPH88883.1"/>
    </source>
</evidence>
<proteinExistence type="predicted"/>
<feature type="compositionally biased region" description="Basic and acidic residues" evidence="1">
    <location>
        <begin position="9"/>
        <end position="23"/>
    </location>
</feature>
<dbReference type="Proteomes" id="UP000031553">
    <property type="component" value="Unassembled WGS sequence"/>
</dbReference>
<accession>A0A0N0MGK8</accession>
<comment type="caution">
    <text evidence="2">The sequence shown here is derived from an EMBL/GenBank/DDBJ whole genome shotgun (WGS) entry which is preliminary data.</text>
</comment>
<organism evidence="2 3">
    <name type="scientific">Komagataeibacter intermedius AF2</name>
    <dbReference type="NCBI Taxonomy" id="1458464"/>
    <lineage>
        <taxon>Bacteria</taxon>
        <taxon>Pseudomonadati</taxon>
        <taxon>Pseudomonadota</taxon>
        <taxon>Alphaproteobacteria</taxon>
        <taxon>Acetobacterales</taxon>
        <taxon>Acetobacteraceae</taxon>
        <taxon>Komagataeibacter</taxon>
    </lineage>
</organism>
<dbReference type="AlphaFoldDB" id="A0A0N0MGK8"/>
<evidence type="ECO:0000256" key="1">
    <source>
        <dbReference type="SAM" id="MobiDB-lite"/>
    </source>
</evidence>
<sequence>MTDTSMDDEGPRPEFNPEPHAYDRRVRAIPMGEQTIAESLRMLARSWAVLNPNATIEERQYLAALVATEIAGR</sequence>
<evidence type="ECO:0000313" key="3">
    <source>
        <dbReference type="Proteomes" id="UP000031553"/>
    </source>
</evidence>
<name>A0A0N0MGK8_9PROT</name>
<dbReference type="EMBL" id="JUFX02000001">
    <property type="protein sequence ID" value="KPH88883.1"/>
    <property type="molecule type" value="Genomic_DNA"/>
</dbReference>
<dbReference type="OrthoDB" id="7277783at2"/>